<evidence type="ECO:0000256" key="1">
    <source>
        <dbReference type="SAM" id="MobiDB-lite"/>
    </source>
</evidence>
<dbReference type="AlphaFoldDB" id="A0A3M4XTI3"/>
<accession>A0A3M4XTI3</accession>
<name>A0A3M4XTI3_9PSED</name>
<gene>
    <name evidence="3" type="ORF">ALP78_200056</name>
</gene>
<comment type="caution">
    <text evidence="3">The sequence shown here is derived from an EMBL/GenBank/DDBJ whole genome shotgun (WGS) entry which is preliminary data.</text>
</comment>
<protein>
    <submittedName>
        <fullName evidence="3">Uncharacterized protein</fullName>
    </submittedName>
</protein>
<sequence>MLMYRKWTSLLGLVLAVIAGFAHADNRPEVAEKVLAYPGEGGLKVLTLRIGARSDNQALVQLGWCERTNTSLMKTFAFTGDHQRPASKPASPLRRAARHRQVLPAA</sequence>
<organism evidence="3 4">
    <name type="scientific">Pseudomonas coronafaciens pv. striafaciens</name>
    <dbReference type="NCBI Taxonomy" id="235276"/>
    <lineage>
        <taxon>Bacteria</taxon>
        <taxon>Pseudomonadati</taxon>
        <taxon>Pseudomonadota</taxon>
        <taxon>Gammaproteobacteria</taxon>
        <taxon>Pseudomonadales</taxon>
        <taxon>Pseudomonadaceae</taxon>
        <taxon>Pseudomonas</taxon>
        <taxon>Pseudomonas coronafaciens</taxon>
    </lineage>
</organism>
<feature type="chain" id="PRO_5018211226" evidence="2">
    <location>
        <begin position="25"/>
        <end position="106"/>
    </location>
</feature>
<keyword evidence="2" id="KW-0732">Signal</keyword>
<dbReference type="Proteomes" id="UP000268004">
    <property type="component" value="Unassembled WGS sequence"/>
</dbReference>
<evidence type="ECO:0000313" key="3">
    <source>
        <dbReference type="EMBL" id="RMR79828.1"/>
    </source>
</evidence>
<reference evidence="3 4" key="1">
    <citation type="submission" date="2018-08" db="EMBL/GenBank/DDBJ databases">
        <title>Recombination of ecologically and evolutionarily significant loci maintains genetic cohesion in the Pseudomonas syringae species complex.</title>
        <authorList>
            <person name="Dillon M."/>
            <person name="Thakur S."/>
            <person name="Almeida R.N.D."/>
            <person name="Weir B.S."/>
            <person name="Guttman D.S."/>
        </authorList>
    </citation>
    <scope>NUCLEOTIDE SEQUENCE [LARGE SCALE GENOMIC DNA]</scope>
    <source>
        <strain evidence="3 4">ICMP 4996</strain>
    </source>
</reference>
<feature type="signal peptide" evidence="2">
    <location>
        <begin position="1"/>
        <end position="24"/>
    </location>
</feature>
<proteinExistence type="predicted"/>
<evidence type="ECO:0000256" key="2">
    <source>
        <dbReference type="SAM" id="SignalP"/>
    </source>
</evidence>
<evidence type="ECO:0000313" key="4">
    <source>
        <dbReference type="Proteomes" id="UP000268004"/>
    </source>
</evidence>
<dbReference type="EMBL" id="RBSD01000206">
    <property type="protein sequence ID" value="RMR79828.1"/>
    <property type="molecule type" value="Genomic_DNA"/>
</dbReference>
<feature type="compositionally biased region" description="Basic residues" evidence="1">
    <location>
        <begin position="95"/>
        <end position="106"/>
    </location>
</feature>
<feature type="region of interest" description="Disordered" evidence="1">
    <location>
        <begin position="80"/>
        <end position="106"/>
    </location>
</feature>